<dbReference type="SMART" id="SM00320">
    <property type="entry name" value="WD40"/>
    <property type="match status" value="4"/>
</dbReference>
<feature type="compositionally biased region" description="Polar residues" evidence="7">
    <location>
        <begin position="93"/>
        <end position="102"/>
    </location>
</feature>
<feature type="compositionally biased region" description="Basic and acidic residues" evidence="7">
    <location>
        <begin position="53"/>
        <end position="69"/>
    </location>
</feature>
<evidence type="ECO:0000313" key="8">
    <source>
        <dbReference type="EMBL" id="KAF5743164.1"/>
    </source>
</evidence>
<keyword evidence="2 6" id="KW-0853">WD repeat</keyword>
<sequence>MVLSRRTKKPNEYERKRLENLKRNAEKLASLNVHTKATQFLASSNLQRSRQFYSEKKPKIQKIPPERKSLRARGIPPEISGSESPGSSESPEQQTPTNNLDSSLRRCLGPISMSDVFIGIKSKSHYTGLVDKISGFSKNAQSVEGNDSLPLNLESFQLKPENIVRVVPGDATLMRFLPCVDAKVIVVGNRSGHVGFWDVDKEKRDGVYCYQPHIGCISGISVQPSSLSKIYTSCDGGFIRMMDAEKEVFNLVYSSDQPINYLSHHPTNVNYLYFGEGHGGLSTWDNRGGRSAIWNLHTRCITSIDFNSKNPYIMATSSIDGDACIWDLRSMDACKPKTVKIISHRNGVYSACFSPSGSHLAIASAGNALSILGGVEFDDYSLMCHDHKAGDMFSFRAIWGWDDSHVLIGNREGGIDVMSSALGQKIATLESPCLSTILHQLDAHPYQAGVLAGSAGINQALMWTSC</sequence>
<evidence type="ECO:0000256" key="7">
    <source>
        <dbReference type="SAM" id="MobiDB-lite"/>
    </source>
</evidence>
<dbReference type="InterPro" id="IPR015943">
    <property type="entry name" value="WD40/YVTN_repeat-like_dom_sf"/>
</dbReference>
<keyword evidence="9" id="KW-1185">Reference proteome</keyword>
<comment type="similarity">
    <text evidence="1">Belongs to the WD repeat DDB2/WDR76 family.</text>
</comment>
<accession>A0A7J7DA50</accession>
<dbReference type="OrthoDB" id="9890280at2759"/>
<dbReference type="GO" id="GO:2000001">
    <property type="term" value="P:regulation of DNA damage checkpoint"/>
    <property type="evidence" value="ECO:0007669"/>
    <property type="project" value="TreeGrafter"/>
</dbReference>
<organism evidence="8 9">
    <name type="scientific">Tripterygium wilfordii</name>
    <name type="common">Thunder God vine</name>
    <dbReference type="NCBI Taxonomy" id="458696"/>
    <lineage>
        <taxon>Eukaryota</taxon>
        <taxon>Viridiplantae</taxon>
        <taxon>Streptophyta</taxon>
        <taxon>Embryophyta</taxon>
        <taxon>Tracheophyta</taxon>
        <taxon>Spermatophyta</taxon>
        <taxon>Magnoliopsida</taxon>
        <taxon>eudicotyledons</taxon>
        <taxon>Gunneridae</taxon>
        <taxon>Pentapetalae</taxon>
        <taxon>rosids</taxon>
        <taxon>fabids</taxon>
        <taxon>Celastrales</taxon>
        <taxon>Celastraceae</taxon>
        <taxon>Tripterygium</taxon>
    </lineage>
</organism>
<feature type="region of interest" description="Disordered" evidence="7">
    <location>
        <begin position="52"/>
        <end position="104"/>
    </location>
</feature>
<evidence type="ECO:0000256" key="2">
    <source>
        <dbReference type="ARBA" id="ARBA00022574"/>
    </source>
</evidence>
<dbReference type="InParanoid" id="A0A7J7DA50"/>
<dbReference type="EMBL" id="JAAARO010000009">
    <property type="protein sequence ID" value="KAF5743164.1"/>
    <property type="molecule type" value="Genomic_DNA"/>
</dbReference>
<dbReference type="SUPFAM" id="SSF50978">
    <property type="entry name" value="WD40 repeat-like"/>
    <property type="match status" value="1"/>
</dbReference>
<proteinExistence type="inferred from homology"/>
<dbReference type="InterPro" id="IPR001680">
    <property type="entry name" value="WD40_rpt"/>
</dbReference>
<evidence type="ECO:0000256" key="6">
    <source>
        <dbReference type="PROSITE-ProRule" id="PRU00221"/>
    </source>
</evidence>
<feature type="compositionally biased region" description="Low complexity" evidence="7">
    <location>
        <begin position="74"/>
        <end position="92"/>
    </location>
</feature>
<evidence type="ECO:0000256" key="5">
    <source>
        <dbReference type="ARBA" id="ARBA00023125"/>
    </source>
</evidence>
<evidence type="ECO:0000256" key="3">
    <source>
        <dbReference type="ARBA" id="ARBA00022737"/>
    </source>
</evidence>
<keyword evidence="4" id="KW-0227">DNA damage</keyword>
<dbReference type="Gene3D" id="2.130.10.10">
    <property type="entry name" value="YVTN repeat-like/Quinoprotein amine dehydrogenase"/>
    <property type="match status" value="1"/>
</dbReference>
<dbReference type="PROSITE" id="PS50082">
    <property type="entry name" value="WD_REPEATS_2"/>
    <property type="match status" value="1"/>
</dbReference>
<dbReference type="AlphaFoldDB" id="A0A7J7DA50"/>
<feature type="repeat" description="WD" evidence="6">
    <location>
        <begin position="294"/>
        <end position="330"/>
    </location>
</feature>
<comment type="caution">
    <text evidence="8">The sequence shown here is derived from an EMBL/GenBank/DDBJ whole genome shotgun (WGS) entry which is preliminary data.</text>
</comment>
<dbReference type="Pfam" id="PF00400">
    <property type="entry name" value="WD40"/>
    <property type="match status" value="2"/>
</dbReference>
<dbReference type="GO" id="GO:0003677">
    <property type="term" value="F:DNA binding"/>
    <property type="evidence" value="ECO:0007669"/>
    <property type="project" value="UniProtKB-KW"/>
</dbReference>
<dbReference type="InterPro" id="IPR036322">
    <property type="entry name" value="WD40_repeat_dom_sf"/>
</dbReference>
<dbReference type="InterPro" id="IPR050853">
    <property type="entry name" value="WD_repeat_DNA-damage-binding"/>
</dbReference>
<evidence type="ECO:0000256" key="1">
    <source>
        <dbReference type="ARBA" id="ARBA00005434"/>
    </source>
</evidence>
<dbReference type="PROSITE" id="PS00678">
    <property type="entry name" value="WD_REPEATS_1"/>
    <property type="match status" value="1"/>
</dbReference>
<dbReference type="GO" id="GO:0006974">
    <property type="term" value="P:DNA damage response"/>
    <property type="evidence" value="ECO:0007669"/>
    <property type="project" value="UniProtKB-KW"/>
</dbReference>
<gene>
    <name evidence="8" type="ORF">HS088_TW09G01229</name>
</gene>
<reference evidence="8 9" key="1">
    <citation type="journal article" date="2020" name="Nat. Commun.">
        <title>Genome of Tripterygium wilfordii and identification of cytochrome P450 involved in triptolide biosynthesis.</title>
        <authorList>
            <person name="Tu L."/>
            <person name="Su P."/>
            <person name="Zhang Z."/>
            <person name="Gao L."/>
            <person name="Wang J."/>
            <person name="Hu T."/>
            <person name="Zhou J."/>
            <person name="Zhang Y."/>
            <person name="Zhao Y."/>
            <person name="Liu Y."/>
            <person name="Song Y."/>
            <person name="Tong Y."/>
            <person name="Lu Y."/>
            <person name="Yang J."/>
            <person name="Xu C."/>
            <person name="Jia M."/>
            <person name="Peters R.J."/>
            <person name="Huang L."/>
            <person name="Gao W."/>
        </authorList>
    </citation>
    <scope>NUCLEOTIDE SEQUENCE [LARGE SCALE GENOMIC DNA]</scope>
    <source>
        <strain evidence="9">cv. XIE 37</strain>
        <tissue evidence="8">Leaf</tissue>
    </source>
</reference>
<evidence type="ECO:0000256" key="4">
    <source>
        <dbReference type="ARBA" id="ARBA00022763"/>
    </source>
</evidence>
<keyword evidence="3" id="KW-0677">Repeat</keyword>
<dbReference type="PANTHER" id="PTHR14773:SF0">
    <property type="entry name" value="WD REPEAT-CONTAINING PROTEIN 76"/>
    <property type="match status" value="1"/>
</dbReference>
<keyword evidence="5" id="KW-0238">DNA-binding</keyword>
<protein>
    <submittedName>
        <fullName evidence="8">WD repeat-containing protein 76 isoform X1</fullName>
    </submittedName>
</protein>
<name>A0A7J7DA50_TRIWF</name>
<dbReference type="PANTHER" id="PTHR14773">
    <property type="entry name" value="WD REPEAT-CONTAINING PROTEIN 76"/>
    <property type="match status" value="1"/>
</dbReference>
<dbReference type="InterPro" id="IPR019775">
    <property type="entry name" value="WD40_repeat_CS"/>
</dbReference>
<dbReference type="GO" id="GO:0005634">
    <property type="term" value="C:nucleus"/>
    <property type="evidence" value="ECO:0007669"/>
    <property type="project" value="TreeGrafter"/>
</dbReference>
<dbReference type="Proteomes" id="UP000593562">
    <property type="component" value="Unassembled WGS sequence"/>
</dbReference>
<evidence type="ECO:0000313" key="9">
    <source>
        <dbReference type="Proteomes" id="UP000593562"/>
    </source>
</evidence>